<evidence type="ECO:0000313" key="3">
    <source>
        <dbReference type="Proteomes" id="UP000019471"/>
    </source>
</evidence>
<gene>
    <name evidence="2" type="ORF">A1O5_01754</name>
</gene>
<organism evidence="2 3">
    <name type="scientific">Cladophialophora psammophila CBS 110553</name>
    <dbReference type="NCBI Taxonomy" id="1182543"/>
    <lineage>
        <taxon>Eukaryota</taxon>
        <taxon>Fungi</taxon>
        <taxon>Dikarya</taxon>
        <taxon>Ascomycota</taxon>
        <taxon>Pezizomycotina</taxon>
        <taxon>Eurotiomycetes</taxon>
        <taxon>Chaetothyriomycetidae</taxon>
        <taxon>Chaetothyriales</taxon>
        <taxon>Herpotrichiellaceae</taxon>
        <taxon>Cladophialophora</taxon>
    </lineage>
</organism>
<evidence type="ECO:0000313" key="2">
    <source>
        <dbReference type="EMBL" id="EXJ75058.1"/>
    </source>
</evidence>
<name>W9X4D3_9EURO</name>
<sequence>MFGPNPTTHPSSILSRFFQEELKKRRASDHWIRSGLFLLIGAIGMVGPALLYQKIARRHRQRGPSHEIMDTGHPSLFAAIKTPRRAPPITINMKLALLFAILPVTLAAWCPPKPANSCEQKQIFDLFVRRLLIEKDVETAYYEHVHPDYVQHNPTVLSGIENNIAVVGDIVKHANFTFYHTSVGNDIALLHHRVDWEDKARHPTYTMAADIFRMDGTCIMEHWDCLMEAPEYGINPVPWISK</sequence>
<accession>W9X4D3</accession>
<comment type="caution">
    <text evidence="2">The sequence shown here is derived from an EMBL/GenBank/DDBJ whole genome shotgun (WGS) entry which is preliminary data.</text>
</comment>
<dbReference type="RefSeq" id="XP_007740560.1">
    <property type="nucleotide sequence ID" value="XM_007742370.1"/>
</dbReference>
<dbReference type="EMBL" id="AMGX01000002">
    <property type="protein sequence ID" value="EXJ75058.1"/>
    <property type="molecule type" value="Genomic_DNA"/>
</dbReference>
<evidence type="ECO:0000256" key="1">
    <source>
        <dbReference type="SAM" id="Phobius"/>
    </source>
</evidence>
<dbReference type="OrthoDB" id="2820488at2759"/>
<feature type="transmembrane region" description="Helical" evidence="1">
    <location>
        <begin position="31"/>
        <end position="52"/>
    </location>
</feature>
<keyword evidence="1" id="KW-0812">Transmembrane</keyword>
<keyword evidence="1" id="KW-0472">Membrane</keyword>
<dbReference type="Gene3D" id="3.10.450.50">
    <property type="match status" value="1"/>
</dbReference>
<evidence type="ECO:0008006" key="4">
    <source>
        <dbReference type="Google" id="ProtNLM"/>
    </source>
</evidence>
<dbReference type="InterPro" id="IPR032710">
    <property type="entry name" value="NTF2-like_dom_sf"/>
</dbReference>
<dbReference type="HOGENOM" id="CLU_1147098_0_0_1"/>
<protein>
    <recommendedName>
        <fullName evidence="4">SnoaL-like domain-containing protein</fullName>
    </recommendedName>
</protein>
<dbReference type="Proteomes" id="UP000019471">
    <property type="component" value="Unassembled WGS sequence"/>
</dbReference>
<keyword evidence="1" id="KW-1133">Transmembrane helix</keyword>
<reference evidence="2 3" key="1">
    <citation type="submission" date="2013-03" db="EMBL/GenBank/DDBJ databases">
        <title>The Genome Sequence of Cladophialophora psammophila CBS 110553.</title>
        <authorList>
            <consortium name="The Broad Institute Genomics Platform"/>
            <person name="Cuomo C."/>
            <person name="de Hoog S."/>
            <person name="Gorbushina A."/>
            <person name="Walker B."/>
            <person name="Young S.K."/>
            <person name="Zeng Q."/>
            <person name="Gargeya S."/>
            <person name="Fitzgerald M."/>
            <person name="Haas B."/>
            <person name="Abouelleil A."/>
            <person name="Allen A.W."/>
            <person name="Alvarado L."/>
            <person name="Arachchi H.M."/>
            <person name="Berlin A.M."/>
            <person name="Chapman S.B."/>
            <person name="Gainer-Dewar J."/>
            <person name="Goldberg J."/>
            <person name="Griggs A."/>
            <person name="Gujja S."/>
            <person name="Hansen M."/>
            <person name="Howarth C."/>
            <person name="Imamovic A."/>
            <person name="Ireland A."/>
            <person name="Larimer J."/>
            <person name="McCowan C."/>
            <person name="Murphy C."/>
            <person name="Pearson M."/>
            <person name="Poon T.W."/>
            <person name="Priest M."/>
            <person name="Roberts A."/>
            <person name="Saif S."/>
            <person name="Shea T."/>
            <person name="Sisk P."/>
            <person name="Sykes S."/>
            <person name="Wortman J."/>
            <person name="Nusbaum C."/>
            <person name="Birren B."/>
        </authorList>
    </citation>
    <scope>NUCLEOTIDE SEQUENCE [LARGE SCALE GENOMIC DNA]</scope>
    <source>
        <strain evidence="2 3">CBS 110553</strain>
    </source>
</reference>
<dbReference type="eggNOG" id="ENOG502S62I">
    <property type="taxonomic scope" value="Eukaryota"/>
</dbReference>
<dbReference type="SUPFAM" id="SSF54427">
    <property type="entry name" value="NTF2-like"/>
    <property type="match status" value="1"/>
</dbReference>
<keyword evidence="3" id="KW-1185">Reference proteome</keyword>
<dbReference type="AlphaFoldDB" id="W9X4D3"/>
<proteinExistence type="predicted"/>
<dbReference type="GeneID" id="19186487"/>